<dbReference type="Pfam" id="PF13532">
    <property type="entry name" value="2OG-FeII_Oxy_2"/>
    <property type="match status" value="1"/>
</dbReference>
<evidence type="ECO:0000313" key="3">
    <source>
        <dbReference type="EMBL" id="EFP08994.1"/>
    </source>
</evidence>
<dbReference type="AlphaFoldDB" id="E3MU74"/>
<dbReference type="HOGENOM" id="CLU_3052353_0_0_1"/>
<organism evidence="4">
    <name type="scientific">Caenorhabditis remanei</name>
    <name type="common">Caenorhabditis vulgaris</name>
    <dbReference type="NCBI Taxonomy" id="31234"/>
    <lineage>
        <taxon>Eukaryota</taxon>
        <taxon>Metazoa</taxon>
        <taxon>Ecdysozoa</taxon>
        <taxon>Nematoda</taxon>
        <taxon>Chromadorea</taxon>
        <taxon>Rhabditida</taxon>
        <taxon>Rhabditina</taxon>
        <taxon>Rhabditomorpha</taxon>
        <taxon>Rhabditoidea</taxon>
        <taxon>Rhabditidae</taxon>
        <taxon>Peloderinae</taxon>
        <taxon>Caenorhabditis</taxon>
    </lineage>
</organism>
<evidence type="ECO:0000313" key="4">
    <source>
        <dbReference type="Proteomes" id="UP000008281"/>
    </source>
</evidence>
<dbReference type="InterPro" id="IPR037151">
    <property type="entry name" value="AlkB-like_sf"/>
</dbReference>
<dbReference type="OrthoDB" id="6614653at2759"/>
<dbReference type="Gene3D" id="2.60.120.590">
    <property type="entry name" value="Alpha-ketoglutarate-dependent dioxygenase AlkB-like"/>
    <property type="match status" value="1"/>
</dbReference>
<feature type="domain" description="Alpha-ketoglutarate-dependent dioxygenase AlkB-like" evidence="2">
    <location>
        <begin position="1"/>
        <end position="48"/>
    </location>
</feature>
<comment type="cofactor">
    <cofactor evidence="1">
        <name>Fe(2+)</name>
        <dbReference type="ChEBI" id="CHEBI:29033"/>
    </cofactor>
</comment>
<proteinExistence type="predicted"/>
<name>E3MU74_CAERE</name>
<dbReference type="EMBL" id="DS268478">
    <property type="protein sequence ID" value="EFP08994.1"/>
    <property type="molecule type" value="Genomic_DNA"/>
</dbReference>
<evidence type="ECO:0000259" key="2">
    <source>
        <dbReference type="Pfam" id="PF13532"/>
    </source>
</evidence>
<keyword evidence="4" id="KW-1185">Reference proteome</keyword>
<sequence length="54" mass="6252">MSLGQSAVYLSEPPIPLWLRNGDFLVMHGEQRLVYQAIPCIRPKIEKQDIETNR</sequence>
<dbReference type="eggNOG" id="KOG2731">
    <property type="taxonomic scope" value="Eukaryota"/>
</dbReference>
<reference evidence="3" key="1">
    <citation type="submission" date="2007-07" db="EMBL/GenBank/DDBJ databases">
        <title>PCAP assembly of the Caenorhabditis remanei genome.</title>
        <authorList>
            <consortium name="The Caenorhabditis remanei Sequencing Consortium"/>
            <person name="Wilson R.K."/>
        </authorList>
    </citation>
    <scope>NUCLEOTIDE SEQUENCE [LARGE SCALE GENOMIC DNA]</scope>
    <source>
        <strain evidence="3">PB4641</strain>
    </source>
</reference>
<accession>E3MU74</accession>
<dbReference type="InterPro" id="IPR027450">
    <property type="entry name" value="AlkB-like"/>
</dbReference>
<gene>
    <name evidence="3" type="ORF">CRE_22528</name>
</gene>
<evidence type="ECO:0000256" key="1">
    <source>
        <dbReference type="ARBA" id="ARBA00001954"/>
    </source>
</evidence>
<dbReference type="InParanoid" id="E3MU74"/>
<dbReference type="Proteomes" id="UP000008281">
    <property type="component" value="Unassembled WGS sequence"/>
</dbReference>
<protein>
    <recommendedName>
        <fullName evidence="2">Alpha-ketoglutarate-dependent dioxygenase AlkB-like domain-containing protein</fullName>
    </recommendedName>
</protein>
<dbReference type="STRING" id="31234.E3MU74"/>
<dbReference type="SUPFAM" id="SSF51197">
    <property type="entry name" value="Clavaminate synthase-like"/>
    <property type="match status" value="1"/>
</dbReference>